<proteinExistence type="predicted"/>
<dbReference type="Proteomes" id="UP000276133">
    <property type="component" value="Unassembled WGS sequence"/>
</dbReference>
<name>A0A3M7SA09_BRAPC</name>
<reference evidence="1 2" key="1">
    <citation type="journal article" date="2018" name="Sci. Rep.">
        <title>Genomic signatures of local adaptation to the degree of environmental predictability in rotifers.</title>
        <authorList>
            <person name="Franch-Gras L."/>
            <person name="Hahn C."/>
            <person name="Garcia-Roger E.M."/>
            <person name="Carmona M.J."/>
            <person name="Serra M."/>
            <person name="Gomez A."/>
        </authorList>
    </citation>
    <scope>NUCLEOTIDE SEQUENCE [LARGE SCALE GENOMIC DNA]</scope>
    <source>
        <strain evidence="1">HYR1</strain>
    </source>
</reference>
<dbReference type="EMBL" id="REGN01001777">
    <property type="protein sequence ID" value="RNA32634.1"/>
    <property type="molecule type" value="Genomic_DNA"/>
</dbReference>
<sequence length="66" mass="8004">MRYILCATNIPCLLQNQYWRYKECVDFYNIKKIKIHNTGSEFIKKIAVRHNCCEFCRSIKLYPINI</sequence>
<accession>A0A3M7SA09</accession>
<organism evidence="1 2">
    <name type="scientific">Brachionus plicatilis</name>
    <name type="common">Marine rotifer</name>
    <name type="synonym">Brachionus muelleri</name>
    <dbReference type="NCBI Taxonomy" id="10195"/>
    <lineage>
        <taxon>Eukaryota</taxon>
        <taxon>Metazoa</taxon>
        <taxon>Spiralia</taxon>
        <taxon>Gnathifera</taxon>
        <taxon>Rotifera</taxon>
        <taxon>Eurotatoria</taxon>
        <taxon>Monogononta</taxon>
        <taxon>Pseudotrocha</taxon>
        <taxon>Ploima</taxon>
        <taxon>Brachionidae</taxon>
        <taxon>Brachionus</taxon>
    </lineage>
</organism>
<comment type="caution">
    <text evidence="1">The sequence shown here is derived from an EMBL/GenBank/DDBJ whole genome shotgun (WGS) entry which is preliminary data.</text>
</comment>
<protein>
    <submittedName>
        <fullName evidence="1">Uncharacterized protein</fullName>
    </submittedName>
</protein>
<evidence type="ECO:0000313" key="2">
    <source>
        <dbReference type="Proteomes" id="UP000276133"/>
    </source>
</evidence>
<dbReference type="AlphaFoldDB" id="A0A3M7SA09"/>
<gene>
    <name evidence="1" type="ORF">BpHYR1_053011</name>
</gene>
<keyword evidence="2" id="KW-1185">Reference proteome</keyword>
<evidence type="ECO:0000313" key="1">
    <source>
        <dbReference type="EMBL" id="RNA32634.1"/>
    </source>
</evidence>